<dbReference type="Pfam" id="PF00903">
    <property type="entry name" value="Glyoxalase"/>
    <property type="match status" value="1"/>
</dbReference>
<dbReference type="PANTHER" id="PTHR35006:SF1">
    <property type="entry name" value="BLL2941 PROTEIN"/>
    <property type="match status" value="1"/>
</dbReference>
<dbReference type="GO" id="GO:0051213">
    <property type="term" value="F:dioxygenase activity"/>
    <property type="evidence" value="ECO:0007669"/>
    <property type="project" value="UniProtKB-KW"/>
</dbReference>
<organism evidence="2 3">
    <name type="scientific">Celeribacter baekdonensis</name>
    <dbReference type="NCBI Taxonomy" id="875171"/>
    <lineage>
        <taxon>Bacteria</taxon>
        <taxon>Pseudomonadati</taxon>
        <taxon>Pseudomonadota</taxon>
        <taxon>Alphaproteobacteria</taxon>
        <taxon>Rhodobacterales</taxon>
        <taxon>Roseobacteraceae</taxon>
        <taxon>Celeribacter</taxon>
    </lineage>
</organism>
<keyword evidence="2" id="KW-0560">Oxidoreductase</keyword>
<reference evidence="2 3" key="1">
    <citation type="submission" date="2016-10" db="EMBL/GenBank/DDBJ databases">
        <authorList>
            <person name="de Groot N.N."/>
        </authorList>
    </citation>
    <scope>NUCLEOTIDE SEQUENCE [LARGE SCALE GENOMIC DNA]</scope>
    <source>
        <strain evidence="2 3">DSM 27375</strain>
    </source>
</reference>
<dbReference type="Gene3D" id="3.10.180.10">
    <property type="entry name" value="2,3-Dihydroxybiphenyl 1,2-Dioxygenase, domain 1"/>
    <property type="match status" value="1"/>
</dbReference>
<feature type="domain" description="VOC" evidence="1">
    <location>
        <begin position="1"/>
        <end position="129"/>
    </location>
</feature>
<dbReference type="InterPro" id="IPR029068">
    <property type="entry name" value="Glyas_Bleomycin-R_OHBP_Dase"/>
</dbReference>
<evidence type="ECO:0000259" key="1">
    <source>
        <dbReference type="PROSITE" id="PS51819"/>
    </source>
</evidence>
<dbReference type="SUPFAM" id="SSF54593">
    <property type="entry name" value="Glyoxalase/Bleomycin resistance protein/Dihydroxybiphenyl dioxygenase"/>
    <property type="match status" value="1"/>
</dbReference>
<dbReference type="OrthoDB" id="9807407at2"/>
<dbReference type="PANTHER" id="PTHR35006">
    <property type="entry name" value="GLYOXALASE FAMILY PROTEIN (AFU_ORTHOLOGUE AFUA_5G14830)"/>
    <property type="match status" value="1"/>
</dbReference>
<dbReference type="Proteomes" id="UP000182284">
    <property type="component" value="Unassembled WGS sequence"/>
</dbReference>
<dbReference type="InterPro" id="IPR004360">
    <property type="entry name" value="Glyas_Fos-R_dOase_dom"/>
</dbReference>
<evidence type="ECO:0000313" key="2">
    <source>
        <dbReference type="EMBL" id="SDG26884.1"/>
    </source>
</evidence>
<dbReference type="EMBL" id="FNBL01000015">
    <property type="protein sequence ID" value="SDG26884.1"/>
    <property type="molecule type" value="Genomic_DNA"/>
</dbReference>
<dbReference type="InterPro" id="IPR037523">
    <property type="entry name" value="VOC_core"/>
</dbReference>
<name>A0A1G7SVS1_9RHOB</name>
<dbReference type="RefSeq" id="WP_074646675.1">
    <property type="nucleotide sequence ID" value="NZ_FNBL01000015.1"/>
</dbReference>
<proteinExistence type="predicted"/>
<sequence length="142" mass="15316">MFSHVTVGADDLAQAAAFYDAVLGEIGMVQRVVEPDGGPDSRCWVRPEAPYPRFYVYQPFDGAPARGGNGAMLAFIAPSRAAVDAAHAQGLLHGGTDAGAPGLRAHYAPDYYGAYLRDPSGNKIHIVHRAEFWDDLTDRSNR</sequence>
<dbReference type="AlphaFoldDB" id="A0A1G7SVS1"/>
<evidence type="ECO:0000313" key="3">
    <source>
        <dbReference type="Proteomes" id="UP000182284"/>
    </source>
</evidence>
<accession>A0A1G7SVS1</accession>
<protein>
    <submittedName>
        <fullName evidence="2">Catechol 2,3-dioxygenase</fullName>
    </submittedName>
</protein>
<dbReference type="CDD" id="cd07262">
    <property type="entry name" value="VOC_like"/>
    <property type="match status" value="1"/>
</dbReference>
<dbReference type="PROSITE" id="PS51819">
    <property type="entry name" value="VOC"/>
    <property type="match status" value="1"/>
</dbReference>
<gene>
    <name evidence="2" type="ORF">SAMN04488117_11549</name>
</gene>
<keyword evidence="2" id="KW-0223">Dioxygenase</keyword>